<evidence type="ECO:0008006" key="3">
    <source>
        <dbReference type="Google" id="ProtNLM"/>
    </source>
</evidence>
<organism evidence="1 2">
    <name type="scientific">Sphaerisporangium siamense</name>
    <dbReference type="NCBI Taxonomy" id="795645"/>
    <lineage>
        <taxon>Bacteria</taxon>
        <taxon>Bacillati</taxon>
        <taxon>Actinomycetota</taxon>
        <taxon>Actinomycetes</taxon>
        <taxon>Streptosporangiales</taxon>
        <taxon>Streptosporangiaceae</taxon>
        <taxon>Sphaerisporangium</taxon>
    </lineage>
</organism>
<protein>
    <recommendedName>
        <fullName evidence="3">WXG100 family type VII secretion target</fullName>
    </recommendedName>
</protein>
<sequence>MAASEAAQCQADMAAATQVVHDILRALGAVPPMFGDHTWRGGAADQWAEGWNHRRAQLTELLYAVLAEQPHLIARLSEAERRRLAS</sequence>
<comment type="caution">
    <text evidence="1">The sequence shown here is derived from an EMBL/GenBank/DDBJ whole genome shotgun (WGS) entry which is preliminary data.</text>
</comment>
<keyword evidence="2" id="KW-1185">Reference proteome</keyword>
<reference evidence="1 2" key="1">
    <citation type="submission" date="2020-08" db="EMBL/GenBank/DDBJ databases">
        <title>Sequencing the genomes of 1000 actinobacteria strains.</title>
        <authorList>
            <person name="Klenk H.-P."/>
        </authorList>
    </citation>
    <scope>NUCLEOTIDE SEQUENCE [LARGE SCALE GENOMIC DNA]</scope>
    <source>
        <strain evidence="1 2">DSM 45784</strain>
    </source>
</reference>
<dbReference type="EMBL" id="JACHND010000001">
    <property type="protein sequence ID" value="MBB4698868.1"/>
    <property type="molecule type" value="Genomic_DNA"/>
</dbReference>
<dbReference type="RefSeq" id="WP_184876006.1">
    <property type="nucleotide sequence ID" value="NZ_BOOV01000041.1"/>
</dbReference>
<proteinExistence type="predicted"/>
<name>A0A7W7D4K0_9ACTN</name>
<accession>A0A7W7D4K0</accession>
<dbReference type="Proteomes" id="UP000542210">
    <property type="component" value="Unassembled WGS sequence"/>
</dbReference>
<dbReference type="AlphaFoldDB" id="A0A7W7D4K0"/>
<evidence type="ECO:0000313" key="1">
    <source>
        <dbReference type="EMBL" id="MBB4698868.1"/>
    </source>
</evidence>
<gene>
    <name evidence="1" type="ORF">BJ982_000412</name>
</gene>
<evidence type="ECO:0000313" key="2">
    <source>
        <dbReference type="Proteomes" id="UP000542210"/>
    </source>
</evidence>